<dbReference type="GO" id="GO:0005789">
    <property type="term" value="C:endoplasmic reticulum membrane"/>
    <property type="evidence" value="ECO:0007669"/>
    <property type="project" value="TreeGrafter"/>
</dbReference>
<protein>
    <recommendedName>
        <fullName evidence="14">long-chain-fatty-acid--CoA ligase</fullName>
        <ecNumber evidence="14">6.2.1.3</ecNumber>
    </recommendedName>
    <alternativeName>
        <fullName evidence="16">Long-chain-fatty-acid--CoA ligase</fullName>
    </alternativeName>
</protein>
<dbReference type="SUPFAM" id="SSF56801">
    <property type="entry name" value="Acetyl-CoA synthetase-like"/>
    <property type="match status" value="1"/>
</dbReference>
<evidence type="ECO:0000313" key="21">
    <source>
        <dbReference type="RefSeq" id="XP_012674278.1"/>
    </source>
</evidence>
<dbReference type="Pfam" id="PF13193">
    <property type="entry name" value="AMP-binding_C"/>
    <property type="match status" value="1"/>
</dbReference>
<dbReference type="InterPro" id="IPR045851">
    <property type="entry name" value="AMP-bd_C_sf"/>
</dbReference>
<keyword evidence="9" id="KW-1133">Transmembrane helix</keyword>
<evidence type="ECO:0000313" key="20">
    <source>
        <dbReference type="Proteomes" id="UP000515152"/>
    </source>
</evidence>
<keyword evidence="5" id="KW-0436">Ligase</keyword>
<dbReference type="InterPro" id="IPR020845">
    <property type="entry name" value="AMP-binding_CS"/>
</dbReference>
<dbReference type="OrthoDB" id="288590at2759"/>
<accession>A0A6P3VKK1</accession>
<dbReference type="InterPro" id="IPR000873">
    <property type="entry name" value="AMP-dep_synth/lig_dom"/>
</dbReference>
<evidence type="ECO:0000256" key="12">
    <source>
        <dbReference type="ARBA" id="ARBA00023136"/>
    </source>
</evidence>
<dbReference type="PANTHER" id="PTHR43107">
    <property type="entry name" value="LONG-CHAIN FATTY ACID TRANSPORT PROTEIN"/>
    <property type="match status" value="1"/>
</dbReference>
<evidence type="ECO:0000256" key="5">
    <source>
        <dbReference type="ARBA" id="ARBA00022598"/>
    </source>
</evidence>
<dbReference type="GO" id="GO:0005324">
    <property type="term" value="F:long-chain fatty acid transmembrane transporter activity"/>
    <property type="evidence" value="ECO:0007669"/>
    <property type="project" value="TreeGrafter"/>
</dbReference>
<dbReference type="InterPro" id="IPR042099">
    <property type="entry name" value="ANL_N_sf"/>
</dbReference>
<keyword evidence="6" id="KW-0812">Transmembrane</keyword>
<evidence type="ECO:0000256" key="16">
    <source>
        <dbReference type="ARBA" id="ARBA00041297"/>
    </source>
</evidence>
<dbReference type="EC" id="6.2.1.3" evidence="14"/>
<keyword evidence="4" id="KW-1003">Cell membrane</keyword>
<name>A0A6P3VKK1_CLUHA</name>
<keyword evidence="7" id="KW-0547">Nucleotide-binding</keyword>
<keyword evidence="10" id="KW-0445">Lipid transport</keyword>
<feature type="domain" description="AMP-dependent synthetase/ligase" evidence="18">
    <location>
        <begin position="57"/>
        <end position="380"/>
    </location>
</feature>
<organism evidence="20 21">
    <name type="scientific">Clupea harengus</name>
    <name type="common">Atlantic herring</name>
    <dbReference type="NCBI Taxonomy" id="7950"/>
    <lineage>
        <taxon>Eukaryota</taxon>
        <taxon>Metazoa</taxon>
        <taxon>Chordata</taxon>
        <taxon>Craniata</taxon>
        <taxon>Vertebrata</taxon>
        <taxon>Euteleostomi</taxon>
        <taxon>Actinopterygii</taxon>
        <taxon>Neopterygii</taxon>
        <taxon>Teleostei</taxon>
        <taxon>Clupei</taxon>
        <taxon>Clupeiformes</taxon>
        <taxon>Clupeoidei</taxon>
        <taxon>Clupeidae</taxon>
        <taxon>Clupea</taxon>
    </lineage>
</organism>
<evidence type="ECO:0000256" key="15">
    <source>
        <dbReference type="ARBA" id="ARBA00036527"/>
    </source>
</evidence>
<gene>
    <name evidence="21" type="primary">slc27a2b</name>
</gene>
<dbReference type="Pfam" id="PF00501">
    <property type="entry name" value="AMP-binding"/>
    <property type="match status" value="1"/>
</dbReference>
<dbReference type="CTD" id="100004228"/>
<dbReference type="FunFam" id="3.40.50.12780:FF:000005">
    <property type="entry name" value="Solute carrier family 27 member 6"/>
    <property type="match status" value="1"/>
</dbReference>
<keyword evidence="20" id="KW-1185">Reference proteome</keyword>
<evidence type="ECO:0000256" key="8">
    <source>
        <dbReference type="ARBA" id="ARBA00022832"/>
    </source>
</evidence>
<comment type="subcellular location">
    <subcellularLocation>
        <location evidence="1">Cell membrane</location>
        <topology evidence="1">Multi-pass membrane protein</topology>
    </subcellularLocation>
</comment>
<evidence type="ECO:0000256" key="13">
    <source>
        <dbReference type="ARBA" id="ARBA00024484"/>
    </source>
</evidence>
<dbReference type="PROSITE" id="PS00455">
    <property type="entry name" value="AMP_BINDING"/>
    <property type="match status" value="1"/>
</dbReference>
<evidence type="ECO:0000259" key="19">
    <source>
        <dbReference type="Pfam" id="PF13193"/>
    </source>
</evidence>
<evidence type="ECO:0000259" key="18">
    <source>
        <dbReference type="Pfam" id="PF00501"/>
    </source>
</evidence>
<evidence type="ECO:0000256" key="1">
    <source>
        <dbReference type="ARBA" id="ARBA00004651"/>
    </source>
</evidence>
<dbReference type="FunFam" id="3.30.300.30:FF:000002">
    <property type="entry name" value="Long-chain fatty acid transport protein 1"/>
    <property type="match status" value="1"/>
</dbReference>
<dbReference type="KEGG" id="char:105892543"/>
<evidence type="ECO:0000256" key="17">
    <source>
        <dbReference type="ARBA" id="ARBA00048666"/>
    </source>
</evidence>
<dbReference type="NCBIfam" id="NF006134">
    <property type="entry name" value="PRK08279.1"/>
    <property type="match status" value="1"/>
</dbReference>
<evidence type="ECO:0000256" key="3">
    <source>
        <dbReference type="ARBA" id="ARBA00022448"/>
    </source>
</evidence>
<evidence type="ECO:0000256" key="4">
    <source>
        <dbReference type="ARBA" id="ARBA00022475"/>
    </source>
</evidence>
<evidence type="ECO:0000256" key="14">
    <source>
        <dbReference type="ARBA" id="ARBA00026121"/>
    </source>
</evidence>
<dbReference type="GO" id="GO:0004467">
    <property type="term" value="F:long-chain fatty acid-CoA ligase activity"/>
    <property type="evidence" value="ECO:0007669"/>
    <property type="project" value="UniProtKB-EC"/>
</dbReference>
<keyword evidence="11" id="KW-0443">Lipid metabolism</keyword>
<feature type="domain" description="AMP-binding enzyme C-terminal" evidence="19">
    <location>
        <begin position="493"/>
        <end position="568"/>
    </location>
</feature>
<evidence type="ECO:0000256" key="6">
    <source>
        <dbReference type="ARBA" id="ARBA00022692"/>
    </source>
</evidence>
<comment type="similarity">
    <text evidence="2">Belongs to the ATP-dependent AMP-binding enzyme family.</text>
</comment>
<evidence type="ECO:0000256" key="10">
    <source>
        <dbReference type="ARBA" id="ARBA00023055"/>
    </source>
</evidence>
<dbReference type="GO" id="GO:0000166">
    <property type="term" value="F:nucleotide binding"/>
    <property type="evidence" value="ECO:0007669"/>
    <property type="project" value="UniProtKB-KW"/>
</dbReference>
<dbReference type="PANTHER" id="PTHR43107:SF4">
    <property type="entry name" value="LONG-CHAIN FATTY ACID TRANSPORT PROTEIN 2"/>
    <property type="match status" value="1"/>
</dbReference>
<evidence type="ECO:0000256" key="7">
    <source>
        <dbReference type="ARBA" id="ARBA00022741"/>
    </source>
</evidence>
<evidence type="ECO:0000256" key="2">
    <source>
        <dbReference type="ARBA" id="ARBA00006432"/>
    </source>
</evidence>
<keyword evidence="12" id="KW-0472">Membrane</keyword>
<dbReference type="Proteomes" id="UP000515152">
    <property type="component" value="Chromosome 3"/>
</dbReference>
<dbReference type="Gene3D" id="3.40.50.12780">
    <property type="entry name" value="N-terminal domain of ligase-like"/>
    <property type="match status" value="1"/>
</dbReference>
<evidence type="ECO:0000256" key="9">
    <source>
        <dbReference type="ARBA" id="ARBA00022989"/>
    </source>
</evidence>
<keyword evidence="3" id="KW-0813">Transport</keyword>
<comment type="catalytic activity">
    <reaction evidence="17">
        <text>tetracosanoate + ATP + CoA = tetracosanoyl-CoA + AMP + diphosphate</text>
        <dbReference type="Rhea" id="RHEA:33639"/>
        <dbReference type="ChEBI" id="CHEBI:30616"/>
        <dbReference type="ChEBI" id="CHEBI:31014"/>
        <dbReference type="ChEBI" id="CHEBI:33019"/>
        <dbReference type="ChEBI" id="CHEBI:57287"/>
        <dbReference type="ChEBI" id="CHEBI:65052"/>
        <dbReference type="ChEBI" id="CHEBI:456215"/>
    </reaction>
    <physiologicalReaction direction="left-to-right" evidence="17">
        <dbReference type="Rhea" id="RHEA:33640"/>
    </physiologicalReaction>
</comment>
<dbReference type="GO" id="GO:0005886">
    <property type="term" value="C:plasma membrane"/>
    <property type="evidence" value="ECO:0007669"/>
    <property type="project" value="UniProtKB-SubCell"/>
</dbReference>
<comment type="catalytic activity">
    <reaction evidence="15">
        <text>a very long-chain fatty acid + ATP + CoA = a very long-chain fatty acyl-CoA + AMP + diphosphate</text>
        <dbReference type="Rhea" id="RHEA:54536"/>
        <dbReference type="ChEBI" id="CHEBI:30616"/>
        <dbReference type="ChEBI" id="CHEBI:33019"/>
        <dbReference type="ChEBI" id="CHEBI:57287"/>
        <dbReference type="ChEBI" id="CHEBI:58950"/>
        <dbReference type="ChEBI" id="CHEBI:138261"/>
        <dbReference type="ChEBI" id="CHEBI:456215"/>
    </reaction>
    <physiologicalReaction direction="left-to-right" evidence="15">
        <dbReference type="Rhea" id="RHEA:54537"/>
    </physiologicalReaction>
</comment>
<dbReference type="AlphaFoldDB" id="A0A6P3VKK1"/>
<dbReference type="GO" id="GO:0044539">
    <property type="term" value="P:long-chain fatty acid import into cell"/>
    <property type="evidence" value="ECO:0007669"/>
    <property type="project" value="TreeGrafter"/>
</dbReference>
<dbReference type="RefSeq" id="XP_012674278.1">
    <property type="nucleotide sequence ID" value="XM_012818824.3"/>
</dbReference>
<sequence length="616" mass="69305">MFTWLIFLAVLLIVLRYRFPYFLKDVQYGVQMTLVGYRLSKYAQSKPYFTLLDRFLETVSKHPNKTFISFKNETFSYQETDRQSNRIARALREHAGVKEGETVALLLGNEPVFLWTWLGLTKLGCSAALLNHNLRSRSLLHCFSCCGAKVLLAAAEFRDAVEEVLPALREQEVTVFLLTETCDTVGMETFSDKIRLASDAPLPSDLRAGLTLSSPAVYIYTSGTTGLPKAAVVSHQRLWAMSSLQSTVGVCSDDVVYINLPLYHTAGFALGFTGAIERGASLALRSKFSASQFWEDCRKYNVTVMQYIGETMRYLCNTPKTPMDPVHNVRIAFGNGLRGDVWRAFLQRFGHVEIRELYAATEGNMSFINYTGKIGAVGRINPLHKRIFPFALIQYDLETDEPIRTSEGLCTEIPKGETGLLVSRITQKAPFAGYARDLKQTEKKKLHDVCEKGDVYFNSGDLLRIDQENFLYFQDRVGDTFRWKGENVATNEVSDIITMVSSITEANVYGVKVPGNEGRVGMAAVTLQRGEAFDSSGVFRHVCTYLPAYARPRFIRIQSSLKVTGTFKQMKVKLVEEGFSVDAVQDPLFFLDERKKCYSPLTRDVYNAILQGSVKL</sequence>
<dbReference type="Gene3D" id="3.30.300.30">
    <property type="match status" value="1"/>
</dbReference>
<dbReference type="InterPro" id="IPR025110">
    <property type="entry name" value="AMP-bd_C"/>
</dbReference>
<proteinExistence type="inferred from homology"/>
<dbReference type="GeneID" id="105892543"/>
<evidence type="ECO:0000256" key="11">
    <source>
        <dbReference type="ARBA" id="ARBA00023098"/>
    </source>
</evidence>
<comment type="catalytic activity">
    <reaction evidence="13">
        <text>a long-chain fatty acid + ATP + CoA = a long-chain fatty acyl-CoA + AMP + diphosphate</text>
        <dbReference type="Rhea" id="RHEA:15421"/>
        <dbReference type="ChEBI" id="CHEBI:30616"/>
        <dbReference type="ChEBI" id="CHEBI:33019"/>
        <dbReference type="ChEBI" id="CHEBI:57287"/>
        <dbReference type="ChEBI" id="CHEBI:57560"/>
        <dbReference type="ChEBI" id="CHEBI:83139"/>
        <dbReference type="ChEBI" id="CHEBI:456215"/>
        <dbReference type="EC" id="6.2.1.3"/>
    </reaction>
    <physiologicalReaction direction="left-to-right" evidence="13">
        <dbReference type="Rhea" id="RHEA:15422"/>
    </physiologicalReaction>
</comment>
<reference evidence="21" key="1">
    <citation type="submission" date="2025-08" db="UniProtKB">
        <authorList>
            <consortium name="RefSeq"/>
        </authorList>
    </citation>
    <scope>IDENTIFICATION</scope>
</reference>
<keyword evidence="8" id="KW-0276">Fatty acid metabolism</keyword>